<evidence type="ECO:0000313" key="8">
    <source>
        <dbReference type="Proteomes" id="UP001590950"/>
    </source>
</evidence>
<dbReference type="Pfam" id="PF00172">
    <property type="entry name" value="Zn_clus"/>
    <property type="match status" value="1"/>
</dbReference>
<dbReference type="SUPFAM" id="SSF57701">
    <property type="entry name" value="Zn2/Cys6 DNA-binding domain"/>
    <property type="match status" value="1"/>
</dbReference>
<keyword evidence="8" id="KW-1185">Reference proteome</keyword>
<evidence type="ECO:0000256" key="4">
    <source>
        <dbReference type="ARBA" id="ARBA00023242"/>
    </source>
</evidence>
<organism evidence="7 8">
    <name type="scientific">Stereocaulon virgatum</name>
    <dbReference type="NCBI Taxonomy" id="373712"/>
    <lineage>
        <taxon>Eukaryota</taxon>
        <taxon>Fungi</taxon>
        <taxon>Dikarya</taxon>
        <taxon>Ascomycota</taxon>
        <taxon>Pezizomycotina</taxon>
        <taxon>Lecanoromycetes</taxon>
        <taxon>OSLEUM clade</taxon>
        <taxon>Lecanoromycetidae</taxon>
        <taxon>Lecanorales</taxon>
        <taxon>Lecanorineae</taxon>
        <taxon>Stereocaulaceae</taxon>
        <taxon>Stereocaulon</taxon>
    </lineage>
</organism>
<evidence type="ECO:0000313" key="7">
    <source>
        <dbReference type="EMBL" id="KAL2043208.1"/>
    </source>
</evidence>
<evidence type="ECO:0000256" key="1">
    <source>
        <dbReference type="ARBA" id="ARBA00022723"/>
    </source>
</evidence>
<dbReference type="Proteomes" id="UP001590950">
    <property type="component" value="Unassembled WGS sequence"/>
</dbReference>
<dbReference type="InterPro" id="IPR051127">
    <property type="entry name" value="Fungal_SecMet_Regulators"/>
</dbReference>
<feature type="compositionally biased region" description="Low complexity" evidence="5">
    <location>
        <begin position="55"/>
        <end position="64"/>
    </location>
</feature>
<proteinExistence type="predicted"/>
<dbReference type="SMART" id="SM00066">
    <property type="entry name" value="GAL4"/>
    <property type="match status" value="1"/>
</dbReference>
<evidence type="ECO:0000259" key="6">
    <source>
        <dbReference type="PROSITE" id="PS50048"/>
    </source>
</evidence>
<dbReference type="PANTHER" id="PTHR47424:SF9">
    <property type="entry name" value="TAH-2"/>
    <property type="match status" value="1"/>
</dbReference>
<dbReference type="EMBL" id="JBEFKJ010000012">
    <property type="protein sequence ID" value="KAL2043208.1"/>
    <property type="molecule type" value="Genomic_DNA"/>
</dbReference>
<keyword evidence="3" id="KW-0804">Transcription</keyword>
<dbReference type="InterPro" id="IPR007219">
    <property type="entry name" value="XnlR_reg_dom"/>
</dbReference>
<gene>
    <name evidence="7" type="ORF">N7G274_004268</name>
</gene>
<comment type="caution">
    <text evidence="7">The sequence shown here is derived from an EMBL/GenBank/DDBJ whole genome shotgun (WGS) entry which is preliminary data.</text>
</comment>
<name>A0ABR4AIG3_9LECA</name>
<evidence type="ECO:0000256" key="3">
    <source>
        <dbReference type="ARBA" id="ARBA00023163"/>
    </source>
</evidence>
<dbReference type="Gene3D" id="4.10.240.10">
    <property type="entry name" value="Zn(2)-C6 fungal-type DNA-binding domain"/>
    <property type="match status" value="1"/>
</dbReference>
<evidence type="ECO:0000256" key="2">
    <source>
        <dbReference type="ARBA" id="ARBA00023015"/>
    </source>
</evidence>
<sequence>MTRPKVDPEKRQRTANACDSCKRRKQKCNGLQPCITCGKRNFTCTYNVGDIQQDSSSPSRPSPSKRLNRGIDLTGIGEANSGRDASAGIHTSNETQTYSAYASGNNARSGRNVSASGHIADNNQDYHINASGSNPPSIESAARAIGLFAPKRNATPQNDNGGDEEAENHTMARMMADSNGRLLYVGEAATLTFLQILRSMVETTVGGCPFTTDPARHEIAEPRLKLPEDVRLTYQLPPKEVALILVDAFFVHLHGIVEIFDEREFLRNLHKHFSDPLSPDHIYLCHLNLVLSIGISFATPEIGSPEAAIVHDLRAKFPHQAEVFYLHAKSISDPFVGFEDGDLWTIQALLLMALFMVTKTKRNTAAAYVGMAVRTAYALGMHRADAINIFPRPEGLARRKIWRSLFIMDRFLASALGRPVAIAEDECSGDILNPISRAFSQEPRLPPEQYCTAGLEAACRSSHVVGLILKKVYLQRKISTKLAQELADECKQWPENLSPSLHWRQASPRNRRQAIAILHANTIYCHSIILLSRPFFLYLLTAEIHRTRLGNDQAPQPRKGRMEQFSHACLVASSHTIAIIQMAYDGRYLPKIEPFVTHALFAAALIIFANEFVYPSSSPLSNQAMANSITIMSYLGEMDPQAKKVAQVLIDFRDVILRQRRPPVSLSGPSSYNNENPLENLGQDFSNPNPAAFAPVLDQGWLPIPALPGATESPSIGSSMAHTTPLNIFDSPSMSHPPLAPDEHSFFGLLDLTNTVLPSDSNPPSTNADEAIEFDSIWEAWPPDTNYAMCFGEGHNRNSTIGSDNYNDTGILHQRP</sequence>
<dbReference type="InterPro" id="IPR036864">
    <property type="entry name" value="Zn2-C6_fun-type_DNA-bd_sf"/>
</dbReference>
<dbReference type="InterPro" id="IPR001138">
    <property type="entry name" value="Zn2Cys6_DnaBD"/>
</dbReference>
<evidence type="ECO:0000256" key="5">
    <source>
        <dbReference type="SAM" id="MobiDB-lite"/>
    </source>
</evidence>
<feature type="domain" description="Zn(2)-C6 fungal-type" evidence="6">
    <location>
        <begin position="17"/>
        <end position="46"/>
    </location>
</feature>
<dbReference type="Pfam" id="PF04082">
    <property type="entry name" value="Fungal_trans"/>
    <property type="match status" value="1"/>
</dbReference>
<keyword evidence="1" id="KW-0479">Metal-binding</keyword>
<dbReference type="CDD" id="cd12148">
    <property type="entry name" value="fungal_TF_MHR"/>
    <property type="match status" value="1"/>
</dbReference>
<keyword evidence="2" id="KW-0805">Transcription regulation</keyword>
<protein>
    <recommendedName>
        <fullName evidence="6">Zn(2)-C6 fungal-type domain-containing protein</fullName>
    </recommendedName>
</protein>
<dbReference type="PROSITE" id="PS00463">
    <property type="entry name" value="ZN2_CY6_FUNGAL_1"/>
    <property type="match status" value="1"/>
</dbReference>
<keyword evidence="4" id="KW-0539">Nucleus</keyword>
<dbReference type="PANTHER" id="PTHR47424">
    <property type="entry name" value="REGULATORY PROTEIN GAL4"/>
    <property type="match status" value="1"/>
</dbReference>
<dbReference type="CDD" id="cd00067">
    <property type="entry name" value="GAL4"/>
    <property type="match status" value="1"/>
</dbReference>
<accession>A0ABR4AIG3</accession>
<reference evidence="7 8" key="1">
    <citation type="submission" date="2024-09" db="EMBL/GenBank/DDBJ databases">
        <title>Rethinking Asexuality: The Enigmatic Case of Functional Sexual Genes in Lepraria (Stereocaulaceae).</title>
        <authorList>
            <person name="Doellman M."/>
            <person name="Sun Y."/>
            <person name="Barcenas-Pena A."/>
            <person name="Lumbsch H.T."/>
            <person name="Grewe F."/>
        </authorList>
    </citation>
    <scope>NUCLEOTIDE SEQUENCE [LARGE SCALE GENOMIC DNA]</scope>
    <source>
        <strain evidence="7 8">Mercado 3170</strain>
    </source>
</reference>
<dbReference type="SMART" id="SM00906">
    <property type="entry name" value="Fungal_trans"/>
    <property type="match status" value="1"/>
</dbReference>
<dbReference type="PROSITE" id="PS50048">
    <property type="entry name" value="ZN2_CY6_FUNGAL_2"/>
    <property type="match status" value="1"/>
</dbReference>
<feature type="region of interest" description="Disordered" evidence="5">
    <location>
        <begin position="49"/>
        <end position="70"/>
    </location>
</feature>